<dbReference type="Pfam" id="PF20557">
    <property type="entry name" value="DnaT_2"/>
    <property type="match status" value="1"/>
</dbReference>
<feature type="region of interest" description="Disordered" evidence="1">
    <location>
        <begin position="56"/>
        <end position="84"/>
    </location>
</feature>
<proteinExistence type="predicted"/>
<accession>A0ABV9NL80</accession>
<organism evidence="3 4">
    <name type="scientific">Coralloluteibacterium thermophilum</name>
    <dbReference type="NCBI Taxonomy" id="2707049"/>
    <lineage>
        <taxon>Bacteria</taxon>
        <taxon>Pseudomonadati</taxon>
        <taxon>Pseudomonadota</taxon>
        <taxon>Gammaproteobacteria</taxon>
        <taxon>Lysobacterales</taxon>
        <taxon>Lysobacteraceae</taxon>
        <taxon>Coralloluteibacterium</taxon>
    </lineage>
</organism>
<gene>
    <name evidence="3" type="ORF">ACFO3Q_13060</name>
</gene>
<name>A0ABV9NL80_9GAMM</name>
<evidence type="ECO:0000259" key="2">
    <source>
        <dbReference type="Pfam" id="PF20557"/>
    </source>
</evidence>
<feature type="compositionally biased region" description="Basic and acidic residues" evidence="1">
    <location>
        <begin position="63"/>
        <end position="78"/>
    </location>
</feature>
<reference evidence="4" key="1">
    <citation type="journal article" date="2019" name="Int. J. Syst. Evol. Microbiol.">
        <title>The Global Catalogue of Microorganisms (GCM) 10K type strain sequencing project: providing services to taxonomists for standard genome sequencing and annotation.</title>
        <authorList>
            <consortium name="The Broad Institute Genomics Platform"/>
            <consortium name="The Broad Institute Genome Sequencing Center for Infectious Disease"/>
            <person name="Wu L."/>
            <person name="Ma J."/>
        </authorList>
    </citation>
    <scope>NUCLEOTIDE SEQUENCE [LARGE SCALE GENOMIC DNA]</scope>
    <source>
        <strain evidence="4">CGMCC 1.13574</strain>
    </source>
</reference>
<protein>
    <submittedName>
        <fullName evidence="3">DnaT-like ssDNA-binding protein</fullName>
    </submittedName>
</protein>
<feature type="domain" description="Putative DnaT-like" evidence="2">
    <location>
        <begin position="4"/>
        <end position="154"/>
    </location>
</feature>
<evidence type="ECO:0000313" key="4">
    <source>
        <dbReference type="Proteomes" id="UP001595892"/>
    </source>
</evidence>
<dbReference type="Proteomes" id="UP001595892">
    <property type="component" value="Unassembled WGS sequence"/>
</dbReference>
<evidence type="ECO:0000313" key="3">
    <source>
        <dbReference type="EMBL" id="MFC4729097.1"/>
    </source>
</evidence>
<dbReference type="InterPro" id="IPR046787">
    <property type="entry name" value="DnaT_2"/>
</dbReference>
<comment type="caution">
    <text evidence="3">The sequence shown here is derived from an EMBL/GenBank/DDBJ whole genome shotgun (WGS) entry which is preliminary data.</text>
</comment>
<sequence length="165" mass="17555">MSHYGTLAAADEYHAARGRAEWVGASEPDRAAALVRGSDYVDQRYATAGCGATFPGTRTGGRNQERAWPRTGAQDRDGNAIPPDQVPAEVERAAYEAAYRELLNPGSLSPDYVPAQQVTREKVGPIEVSYAGSQDGSGSRPVIPVIDEILAGLLFRPCGIGVRVV</sequence>
<evidence type="ECO:0000256" key="1">
    <source>
        <dbReference type="SAM" id="MobiDB-lite"/>
    </source>
</evidence>
<dbReference type="EMBL" id="JBHSGG010000036">
    <property type="protein sequence ID" value="MFC4729097.1"/>
    <property type="molecule type" value="Genomic_DNA"/>
</dbReference>
<keyword evidence="4" id="KW-1185">Reference proteome</keyword>
<dbReference type="RefSeq" id="WP_377005169.1">
    <property type="nucleotide sequence ID" value="NZ_JBHSGG010000036.1"/>
</dbReference>